<name>A0A845ETA7_9BACL</name>
<dbReference type="InterPro" id="IPR050099">
    <property type="entry name" value="SIS_GmhA/DiaA_subfam"/>
</dbReference>
<evidence type="ECO:0000256" key="1">
    <source>
        <dbReference type="HAMAP-Rule" id="MF_01240"/>
    </source>
</evidence>
<accession>A0A845ETA7</accession>
<dbReference type="InterPro" id="IPR046348">
    <property type="entry name" value="SIS_dom_sf"/>
</dbReference>
<dbReference type="InterPro" id="IPR001347">
    <property type="entry name" value="SIS_dom"/>
</dbReference>
<dbReference type="InterPro" id="IPR022951">
    <property type="entry name" value="UPF0309"/>
</dbReference>
<dbReference type="GO" id="GO:1901135">
    <property type="term" value="P:carbohydrate derivative metabolic process"/>
    <property type="evidence" value="ECO:0007669"/>
    <property type="project" value="InterPro"/>
</dbReference>
<keyword evidence="3" id="KW-0413">Isomerase</keyword>
<protein>
    <recommendedName>
        <fullName evidence="1">UPF0309 protein GLW07_04315</fullName>
    </recommendedName>
</protein>
<dbReference type="InterPro" id="IPR035472">
    <property type="entry name" value="RpiR-like_SIS"/>
</dbReference>
<dbReference type="PROSITE" id="PS51464">
    <property type="entry name" value="SIS"/>
    <property type="match status" value="1"/>
</dbReference>
<organism evidence="3 4">
    <name type="scientific">Guptibacillus hwajinpoensis</name>
    <dbReference type="NCBI Taxonomy" id="208199"/>
    <lineage>
        <taxon>Bacteria</taxon>
        <taxon>Bacillati</taxon>
        <taxon>Bacillota</taxon>
        <taxon>Bacilli</taxon>
        <taxon>Bacillales</taxon>
        <taxon>Guptibacillaceae</taxon>
        <taxon>Guptibacillus</taxon>
    </lineage>
</organism>
<dbReference type="NCBIfam" id="NF002805">
    <property type="entry name" value="PRK02947.1"/>
    <property type="match status" value="1"/>
</dbReference>
<dbReference type="GO" id="GO:0097367">
    <property type="term" value="F:carbohydrate derivative binding"/>
    <property type="evidence" value="ECO:0007669"/>
    <property type="project" value="InterPro"/>
</dbReference>
<comment type="caution">
    <text evidence="3">The sequence shown here is derived from an EMBL/GenBank/DDBJ whole genome shotgun (WGS) entry which is preliminary data.</text>
</comment>
<evidence type="ECO:0000313" key="4">
    <source>
        <dbReference type="Proteomes" id="UP000447833"/>
    </source>
</evidence>
<reference evidence="3 4" key="1">
    <citation type="submission" date="2019-11" db="EMBL/GenBank/DDBJ databases">
        <title>Genome sequences of 17 halophilic strains isolated from different environments.</title>
        <authorList>
            <person name="Furrow R.E."/>
        </authorList>
    </citation>
    <scope>NUCLEOTIDE SEQUENCE [LARGE SCALE GENOMIC DNA]</scope>
    <source>
        <strain evidence="3 4">22506_14_FS</strain>
    </source>
</reference>
<dbReference type="CDD" id="cd05013">
    <property type="entry name" value="SIS_RpiR"/>
    <property type="match status" value="1"/>
</dbReference>
<dbReference type="PANTHER" id="PTHR30390">
    <property type="entry name" value="SEDOHEPTULOSE 7-PHOSPHATE ISOMERASE / DNAA INITIATOR-ASSOCIATING FACTOR FOR REPLICATION INITIATION"/>
    <property type="match status" value="1"/>
</dbReference>
<dbReference type="Gene3D" id="3.40.50.10490">
    <property type="entry name" value="Glucose-6-phosphate isomerase like protein, domain 1"/>
    <property type="match status" value="1"/>
</dbReference>
<dbReference type="RefSeq" id="WP_160918376.1">
    <property type="nucleotide sequence ID" value="NZ_WMEY01000001.1"/>
</dbReference>
<dbReference type="EMBL" id="WMEY01000001">
    <property type="protein sequence ID" value="MYL62580.1"/>
    <property type="molecule type" value="Genomic_DNA"/>
</dbReference>
<dbReference type="Pfam" id="PF13580">
    <property type="entry name" value="SIS_2"/>
    <property type="match status" value="1"/>
</dbReference>
<feature type="domain" description="SIS" evidence="2">
    <location>
        <begin position="31"/>
        <end position="209"/>
    </location>
</feature>
<dbReference type="PANTHER" id="PTHR30390:SF7">
    <property type="entry name" value="PHOSPHOHEPTOSE ISOMERASE"/>
    <property type="match status" value="1"/>
</dbReference>
<evidence type="ECO:0000259" key="2">
    <source>
        <dbReference type="PROSITE" id="PS51464"/>
    </source>
</evidence>
<dbReference type="GO" id="GO:0016853">
    <property type="term" value="F:isomerase activity"/>
    <property type="evidence" value="ECO:0007669"/>
    <property type="project" value="UniProtKB-KW"/>
</dbReference>
<dbReference type="AlphaFoldDB" id="A0A845ETA7"/>
<sequence length="249" mass="27408">MFSEYFNHINQALQVIEEQEVSAIKRASSAVATSIENGQIVHVFGCGHSHMMAEEVFYRAGGLAPIRPILIEDLMLHRGGLRSSALERTNDLAKEFMAHQDIQRGDVVIVVSTSGRNPVPIDVALISKERGAYVIGVTSRKASIGQISRHPSGKYLYEMVDLVIDHHVPSGDATMHNEKNQLSFGSTSTILGMAVMNGITVEAIQQLIERGIHPPVFKSGNVDGSDEWNQTLIKKYKSRIPLLESKPHS</sequence>
<dbReference type="SUPFAM" id="SSF53697">
    <property type="entry name" value="SIS domain"/>
    <property type="match status" value="1"/>
</dbReference>
<gene>
    <name evidence="3" type="ORF">GLW07_04315</name>
</gene>
<evidence type="ECO:0000313" key="3">
    <source>
        <dbReference type="EMBL" id="MYL62580.1"/>
    </source>
</evidence>
<dbReference type="Proteomes" id="UP000447833">
    <property type="component" value="Unassembled WGS sequence"/>
</dbReference>
<comment type="similarity">
    <text evidence="1">Belongs to the UPF0309 family.</text>
</comment>
<proteinExistence type="inferred from homology"/>
<dbReference type="HAMAP" id="MF_01240">
    <property type="entry name" value="UPF0309"/>
    <property type="match status" value="1"/>
</dbReference>